<gene>
    <name evidence="2" type="ORF">MIU77_12830</name>
</gene>
<evidence type="ECO:0000256" key="1">
    <source>
        <dbReference type="SAM" id="MobiDB-lite"/>
    </source>
</evidence>
<accession>A0ABY3TZG6</accession>
<proteinExistence type="predicted"/>
<keyword evidence="3" id="KW-1185">Reference proteome</keyword>
<feature type="region of interest" description="Disordered" evidence="1">
    <location>
        <begin position="1"/>
        <end position="64"/>
    </location>
</feature>
<keyword evidence="2" id="KW-0378">Hydrolase</keyword>
<organism evidence="2 3">
    <name type="scientific">Mycolicibacillus parakoreensis</name>
    <dbReference type="NCBI Taxonomy" id="1069221"/>
    <lineage>
        <taxon>Bacteria</taxon>
        <taxon>Bacillati</taxon>
        <taxon>Actinomycetota</taxon>
        <taxon>Actinomycetes</taxon>
        <taxon>Mycobacteriales</taxon>
        <taxon>Mycobacteriaceae</taxon>
        <taxon>Mycolicibacillus</taxon>
    </lineage>
</organism>
<dbReference type="Proteomes" id="UP001055200">
    <property type="component" value="Chromosome"/>
</dbReference>
<dbReference type="EMBL" id="CP092365">
    <property type="protein sequence ID" value="ULN51771.1"/>
    <property type="molecule type" value="Genomic_DNA"/>
</dbReference>
<dbReference type="RefSeq" id="WP_240170053.1">
    <property type="nucleotide sequence ID" value="NZ_CP092365.1"/>
</dbReference>
<evidence type="ECO:0000313" key="3">
    <source>
        <dbReference type="Proteomes" id="UP001055200"/>
    </source>
</evidence>
<feature type="compositionally biased region" description="Basic and acidic residues" evidence="1">
    <location>
        <begin position="46"/>
        <end position="56"/>
    </location>
</feature>
<reference evidence="2" key="1">
    <citation type="submission" date="2022-08" db="EMBL/GenBank/DDBJ databases">
        <title>Complete genome sequence of 14 non-tuberculosis mycobacteria type-strains.</title>
        <authorList>
            <person name="Igarashi Y."/>
            <person name="Osugi A."/>
            <person name="Mitarai S."/>
        </authorList>
    </citation>
    <scope>NUCLEOTIDE SEQUENCE</scope>
    <source>
        <strain evidence="2">DSM 45575</strain>
    </source>
</reference>
<keyword evidence="2" id="KW-0255">Endonuclease</keyword>
<evidence type="ECO:0000313" key="2">
    <source>
        <dbReference type="EMBL" id="ULN51771.1"/>
    </source>
</evidence>
<name>A0ABY3TZG6_9MYCO</name>
<dbReference type="GO" id="GO:0004519">
    <property type="term" value="F:endonuclease activity"/>
    <property type="evidence" value="ECO:0007669"/>
    <property type="project" value="UniProtKB-KW"/>
</dbReference>
<protein>
    <submittedName>
        <fullName evidence="2">HNH endonuclease</fullName>
    </submittedName>
</protein>
<keyword evidence="2" id="KW-0540">Nuclease</keyword>
<sequence>MTFACGPHHRLITPTGWRTRKNHAGDTGWIPPPRTDRPGPRTNTFHHPEKLLHRDNDGDDPDAA</sequence>